<accession>A0A1I1UGF0</accession>
<dbReference type="STRING" id="32040.SAMN04489710_10524"/>
<dbReference type="Proteomes" id="UP000199517">
    <property type="component" value="Unassembled WGS sequence"/>
</dbReference>
<name>A0A1I1UGF0_9BURK</name>
<evidence type="ECO:0000313" key="1">
    <source>
        <dbReference type="EMBL" id="SFD69784.1"/>
    </source>
</evidence>
<dbReference type="EMBL" id="FOMQ01000005">
    <property type="protein sequence ID" value="SFD69784.1"/>
    <property type="molecule type" value="Genomic_DNA"/>
</dbReference>
<gene>
    <name evidence="1" type="ORF">SAMN04489710_10524</name>
</gene>
<proteinExistence type="predicted"/>
<organism evidence="1 2">
    <name type="scientific">Paracidovorax konjaci</name>
    <dbReference type="NCBI Taxonomy" id="32040"/>
    <lineage>
        <taxon>Bacteria</taxon>
        <taxon>Pseudomonadati</taxon>
        <taxon>Pseudomonadota</taxon>
        <taxon>Betaproteobacteria</taxon>
        <taxon>Burkholderiales</taxon>
        <taxon>Comamonadaceae</taxon>
        <taxon>Paracidovorax</taxon>
    </lineage>
</organism>
<sequence>MDASQARHGRPASDATHLPLLGYALARRLDGRPLPPEDILRLQRAQDAVLDTRQALPLGRGNVLADALASGYRSRYRAQAAYMVSHRMDRDAHLRNSDADSLRKSAVHLAAASLAAGAANCDGRAAIVLGQYAQRLEADGMDSAESVYQLSSSALKHSWAEARIPGQPERTIVLDAWTDGPAILVEDSMLATAKDKPDSGFGVVGADAIRTAREIIVNTETLRRQPQELDRMVAMMQPPGGIAPLVHWFEDRASANSWRPMPVIAPDFARRVIDQLDRFDEASMQHRTAEAIHVARAAGVTGDAELEALAPQIEAASLALIADTVDRKADAL</sequence>
<keyword evidence="2" id="KW-1185">Reference proteome</keyword>
<evidence type="ECO:0000313" key="2">
    <source>
        <dbReference type="Proteomes" id="UP000199517"/>
    </source>
</evidence>
<dbReference type="AlphaFoldDB" id="A0A1I1UGF0"/>
<protein>
    <submittedName>
        <fullName evidence="1">Uncharacterized protein</fullName>
    </submittedName>
</protein>
<reference evidence="2" key="1">
    <citation type="submission" date="2016-10" db="EMBL/GenBank/DDBJ databases">
        <authorList>
            <person name="Varghese N."/>
            <person name="Submissions S."/>
        </authorList>
    </citation>
    <scope>NUCLEOTIDE SEQUENCE [LARGE SCALE GENOMIC DNA]</scope>
    <source>
        <strain evidence="2">DSM 7481</strain>
    </source>
</reference>